<dbReference type="EMBL" id="VUJW01000002">
    <property type="protein sequence ID" value="KAA1428407.1"/>
    <property type="molecule type" value="Genomic_DNA"/>
</dbReference>
<keyword evidence="2" id="KW-0812">Transmembrane</keyword>
<feature type="transmembrane region" description="Helical" evidence="2">
    <location>
        <begin position="115"/>
        <end position="144"/>
    </location>
</feature>
<keyword evidence="4" id="KW-1185">Reference proteome</keyword>
<sequence length="148" mass="15246">MTHEPGLTPPSEPMAPAWGETAAEGPPVPPGSPAYGLPVAYQQVTGQQTHQGGLWAMILGILGLVSGILVLPTSGITLLGMICSPVALGLGLWSSKAISSRPDLYNNRGHAVAGWVLGLIGILLAVVMLLVAAAFVALFIWLFAGVEQ</sequence>
<feature type="transmembrane region" description="Helical" evidence="2">
    <location>
        <begin position="52"/>
        <end position="70"/>
    </location>
</feature>
<evidence type="ECO:0000256" key="2">
    <source>
        <dbReference type="SAM" id="Phobius"/>
    </source>
</evidence>
<keyword evidence="2" id="KW-0472">Membrane</keyword>
<feature type="region of interest" description="Disordered" evidence="1">
    <location>
        <begin position="1"/>
        <end position="29"/>
    </location>
</feature>
<evidence type="ECO:0000256" key="1">
    <source>
        <dbReference type="SAM" id="MobiDB-lite"/>
    </source>
</evidence>
<dbReference type="RefSeq" id="WP_149749343.1">
    <property type="nucleotide sequence ID" value="NZ_VUJW01000002.1"/>
</dbReference>
<protein>
    <recommendedName>
        <fullName evidence="5">DUF4190 domain-containing protein</fullName>
    </recommendedName>
</protein>
<name>A0A5B1M8Z7_9ACTN</name>
<evidence type="ECO:0000313" key="3">
    <source>
        <dbReference type="EMBL" id="KAA1428407.1"/>
    </source>
</evidence>
<feature type="transmembrane region" description="Helical" evidence="2">
    <location>
        <begin position="76"/>
        <end position="94"/>
    </location>
</feature>
<organism evidence="3 4">
    <name type="scientific">Nocardioides antri</name>
    <dbReference type="NCBI Taxonomy" id="2607659"/>
    <lineage>
        <taxon>Bacteria</taxon>
        <taxon>Bacillati</taxon>
        <taxon>Actinomycetota</taxon>
        <taxon>Actinomycetes</taxon>
        <taxon>Propionibacteriales</taxon>
        <taxon>Nocardioidaceae</taxon>
        <taxon>Nocardioides</taxon>
    </lineage>
</organism>
<accession>A0A5B1M8Z7</accession>
<reference evidence="3 4" key="2">
    <citation type="submission" date="2019-09" db="EMBL/GenBank/DDBJ databases">
        <authorList>
            <person name="Jin C."/>
        </authorList>
    </citation>
    <scope>NUCLEOTIDE SEQUENCE [LARGE SCALE GENOMIC DNA]</scope>
    <source>
        <strain evidence="3 4">BN140041</strain>
    </source>
</reference>
<dbReference type="AlphaFoldDB" id="A0A5B1M8Z7"/>
<proteinExistence type="predicted"/>
<evidence type="ECO:0008006" key="5">
    <source>
        <dbReference type="Google" id="ProtNLM"/>
    </source>
</evidence>
<reference evidence="3 4" key="1">
    <citation type="submission" date="2019-09" db="EMBL/GenBank/DDBJ databases">
        <title>Nocardioides panacisoli sp. nov., isolated from the soil of a ginseng field.</title>
        <authorList>
            <person name="Cho C."/>
        </authorList>
    </citation>
    <scope>NUCLEOTIDE SEQUENCE [LARGE SCALE GENOMIC DNA]</scope>
    <source>
        <strain evidence="3 4">BN140041</strain>
    </source>
</reference>
<evidence type="ECO:0000313" key="4">
    <source>
        <dbReference type="Proteomes" id="UP000324351"/>
    </source>
</evidence>
<keyword evidence="2" id="KW-1133">Transmembrane helix</keyword>
<dbReference type="Proteomes" id="UP000324351">
    <property type="component" value="Unassembled WGS sequence"/>
</dbReference>
<comment type="caution">
    <text evidence="3">The sequence shown here is derived from an EMBL/GenBank/DDBJ whole genome shotgun (WGS) entry which is preliminary data.</text>
</comment>
<gene>
    <name evidence="3" type="ORF">F0U47_05660</name>
</gene>